<evidence type="ECO:0000313" key="3">
    <source>
        <dbReference type="EMBL" id="HGS86396.1"/>
    </source>
</evidence>
<dbReference type="InterPro" id="IPR014044">
    <property type="entry name" value="CAP_dom"/>
</dbReference>
<dbReference type="Pfam" id="PF00188">
    <property type="entry name" value="CAP"/>
    <property type="match status" value="1"/>
</dbReference>
<organism evidence="3">
    <name type="scientific">Bellilinea caldifistulae</name>
    <dbReference type="NCBI Taxonomy" id="360411"/>
    <lineage>
        <taxon>Bacteria</taxon>
        <taxon>Bacillati</taxon>
        <taxon>Chloroflexota</taxon>
        <taxon>Anaerolineae</taxon>
        <taxon>Anaerolineales</taxon>
        <taxon>Anaerolineaceae</taxon>
        <taxon>Bellilinea</taxon>
    </lineage>
</organism>
<feature type="chain" id="PRO_5027825583" evidence="1">
    <location>
        <begin position="29"/>
        <end position="232"/>
    </location>
</feature>
<comment type="caution">
    <text evidence="3">The sequence shown here is derived from an EMBL/GenBank/DDBJ whole genome shotgun (WGS) entry which is preliminary data.</text>
</comment>
<name>A0A7C4KY45_9CHLR</name>
<sequence>MPNINRTVFLAGILLLLAGLFWQPPAMAQASPAAESTPEVGCTNYKVYLPLIARAPTSPPAQQSGACLSEEEVKLGNLINQYRAEKGLKPIAFSRSLTQVAQAHVRDLYDNRPNTGNCNLHSWSDKGNWTPVCYTDDHKNAQGMWNKPREITGGLYTSYGYEIAYWHSAQATAEGAFAGWKSSSGHNAVMIEDSIWKGMNWQAMGIGIYQNYAVVWFGQPADPQGSVTACTR</sequence>
<dbReference type="CDD" id="cd05379">
    <property type="entry name" value="CAP_bacterial"/>
    <property type="match status" value="1"/>
</dbReference>
<evidence type="ECO:0000256" key="1">
    <source>
        <dbReference type="SAM" id="SignalP"/>
    </source>
</evidence>
<keyword evidence="1" id="KW-0732">Signal</keyword>
<dbReference type="AlphaFoldDB" id="A0A7C4KY45"/>
<accession>A0A7C4KY45</accession>
<feature type="domain" description="SCP" evidence="2">
    <location>
        <begin position="77"/>
        <end position="194"/>
    </location>
</feature>
<gene>
    <name evidence="3" type="ORF">ENT17_02140</name>
</gene>
<feature type="signal peptide" evidence="1">
    <location>
        <begin position="1"/>
        <end position="28"/>
    </location>
</feature>
<proteinExistence type="predicted"/>
<evidence type="ECO:0000259" key="2">
    <source>
        <dbReference type="Pfam" id="PF00188"/>
    </source>
</evidence>
<reference evidence="3" key="1">
    <citation type="journal article" date="2020" name="mSystems">
        <title>Genome- and Community-Level Interaction Insights into Carbon Utilization and Element Cycling Functions of Hydrothermarchaeota in Hydrothermal Sediment.</title>
        <authorList>
            <person name="Zhou Z."/>
            <person name="Liu Y."/>
            <person name="Xu W."/>
            <person name="Pan J."/>
            <person name="Luo Z.H."/>
            <person name="Li M."/>
        </authorList>
    </citation>
    <scope>NUCLEOTIDE SEQUENCE [LARGE SCALE GENOMIC DNA]</scope>
    <source>
        <strain evidence="3">SpSt-556</strain>
    </source>
</reference>
<protein>
    <submittedName>
        <fullName evidence="3">CAP domain-containing protein</fullName>
    </submittedName>
</protein>
<dbReference type="InterPro" id="IPR035940">
    <property type="entry name" value="CAP_sf"/>
</dbReference>
<dbReference type="EMBL" id="DSXR01000030">
    <property type="protein sequence ID" value="HGS86396.1"/>
    <property type="molecule type" value="Genomic_DNA"/>
</dbReference>
<dbReference type="Gene3D" id="3.40.33.10">
    <property type="entry name" value="CAP"/>
    <property type="match status" value="1"/>
</dbReference>
<dbReference type="SUPFAM" id="SSF55797">
    <property type="entry name" value="PR-1-like"/>
    <property type="match status" value="1"/>
</dbReference>